<protein>
    <recommendedName>
        <fullName evidence="2">DUF7730 domain-containing protein</fullName>
    </recommendedName>
</protein>
<evidence type="ECO:0000313" key="4">
    <source>
        <dbReference type="Proteomes" id="UP000234275"/>
    </source>
</evidence>
<evidence type="ECO:0000313" key="3">
    <source>
        <dbReference type="EMBL" id="PLB53806.1"/>
    </source>
</evidence>
<evidence type="ECO:0000256" key="1">
    <source>
        <dbReference type="SAM" id="MobiDB-lite"/>
    </source>
</evidence>
<feature type="compositionally biased region" description="Low complexity" evidence="1">
    <location>
        <begin position="15"/>
        <end position="30"/>
    </location>
</feature>
<dbReference type="RefSeq" id="XP_024709108.1">
    <property type="nucleotide sequence ID" value="XM_024847304.1"/>
</dbReference>
<proteinExistence type="predicted"/>
<keyword evidence="4" id="KW-1185">Reference proteome</keyword>
<gene>
    <name evidence="3" type="ORF">P170DRAFT_420614</name>
</gene>
<dbReference type="STRING" id="1392250.A0A2I2GLQ9"/>
<dbReference type="PANTHER" id="PTHR38790">
    <property type="entry name" value="2EXR DOMAIN-CONTAINING PROTEIN-RELATED"/>
    <property type="match status" value="1"/>
</dbReference>
<dbReference type="AlphaFoldDB" id="A0A2I2GLQ9"/>
<dbReference type="VEuPathDB" id="FungiDB:P170DRAFT_420614"/>
<name>A0A2I2GLQ9_9EURO</name>
<dbReference type="EMBL" id="MSFO01000001">
    <property type="protein sequence ID" value="PLB53806.1"/>
    <property type="molecule type" value="Genomic_DNA"/>
</dbReference>
<sequence>MDIKHKEHSSPYPPLSCSIHSTSSPISPDSNKCASHRSQLTPPTKIDSGEAANQSQSPFLSRLPLEIRRIIYQAVIDRKYQKHLNPRTTHFIRHDESSRIRCPCPPRPWNSPGLPMDEENPQGHTSRLIESYIGRRRKPPRKCDLLVACRQVYCEAVDILTSNVTFSIIAQERDDLLILHDMQDTMPWSQYHAIRSIELSYHIANNKKDFDDFQSPLWYTRWAEFCACLEHMTGLRDLHMWINNEYSYNRRRELTPDQERQILEPLTKIRDLRNFKVEISWLATVAAADVLINAPFTLIRRPGFKQRKTPQDQREY</sequence>
<dbReference type="InterPro" id="IPR056632">
    <property type="entry name" value="DUF7730"/>
</dbReference>
<reference evidence="3 4" key="1">
    <citation type="submission" date="2016-12" db="EMBL/GenBank/DDBJ databases">
        <title>The genomes of Aspergillus section Nigri reveals drivers in fungal speciation.</title>
        <authorList>
            <consortium name="DOE Joint Genome Institute"/>
            <person name="Vesth T.C."/>
            <person name="Nybo J."/>
            <person name="Theobald S."/>
            <person name="Brandl J."/>
            <person name="Frisvad J.C."/>
            <person name="Nielsen K.F."/>
            <person name="Lyhne E.K."/>
            <person name="Kogle M.E."/>
            <person name="Kuo A."/>
            <person name="Riley R."/>
            <person name="Clum A."/>
            <person name="Nolan M."/>
            <person name="Lipzen A."/>
            <person name="Salamov A."/>
            <person name="Henrissat B."/>
            <person name="Wiebenga A."/>
            <person name="De Vries R.P."/>
            <person name="Grigoriev I.V."/>
            <person name="Mortensen U.H."/>
            <person name="Andersen M.R."/>
            <person name="Baker S.E."/>
        </authorList>
    </citation>
    <scope>NUCLEOTIDE SEQUENCE [LARGE SCALE GENOMIC DNA]</scope>
    <source>
        <strain evidence="3 4">IBT 23096</strain>
    </source>
</reference>
<feature type="region of interest" description="Disordered" evidence="1">
    <location>
        <begin position="1"/>
        <end position="57"/>
    </location>
</feature>
<feature type="compositionally biased region" description="Polar residues" evidence="1">
    <location>
        <begin position="32"/>
        <end position="42"/>
    </location>
</feature>
<dbReference type="GeneID" id="36555003"/>
<feature type="domain" description="DUF7730" evidence="2">
    <location>
        <begin position="53"/>
        <end position="290"/>
    </location>
</feature>
<organism evidence="3 4">
    <name type="scientific">Aspergillus steynii IBT 23096</name>
    <dbReference type="NCBI Taxonomy" id="1392250"/>
    <lineage>
        <taxon>Eukaryota</taxon>
        <taxon>Fungi</taxon>
        <taxon>Dikarya</taxon>
        <taxon>Ascomycota</taxon>
        <taxon>Pezizomycotina</taxon>
        <taxon>Eurotiomycetes</taxon>
        <taxon>Eurotiomycetidae</taxon>
        <taxon>Eurotiales</taxon>
        <taxon>Aspergillaceae</taxon>
        <taxon>Aspergillus</taxon>
        <taxon>Aspergillus subgen. Circumdati</taxon>
    </lineage>
</organism>
<dbReference type="Proteomes" id="UP000234275">
    <property type="component" value="Unassembled WGS sequence"/>
</dbReference>
<dbReference type="Pfam" id="PF24864">
    <property type="entry name" value="DUF7730"/>
    <property type="match status" value="1"/>
</dbReference>
<evidence type="ECO:0000259" key="2">
    <source>
        <dbReference type="Pfam" id="PF24864"/>
    </source>
</evidence>
<comment type="caution">
    <text evidence="3">The sequence shown here is derived from an EMBL/GenBank/DDBJ whole genome shotgun (WGS) entry which is preliminary data.</text>
</comment>
<accession>A0A2I2GLQ9</accession>
<dbReference type="OrthoDB" id="4757095at2759"/>